<comment type="caution">
    <text evidence="11">The sequence shown here is derived from an EMBL/GenBank/DDBJ whole genome shotgun (WGS) entry which is preliminary data.</text>
</comment>
<evidence type="ECO:0000256" key="5">
    <source>
        <dbReference type="ARBA" id="ARBA00023136"/>
    </source>
</evidence>
<proteinExistence type="predicted"/>
<evidence type="ECO:0000256" key="6">
    <source>
        <dbReference type="ARBA" id="ARBA00023170"/>
    </source>
</evidence>
<keyword evidence="4" id="KW-0297">G-protein coupled receptor</keyword>
<feature type="compositionally biased region" description="Polar residues" evidence="8">
    <location>
        <begin position="361"/>
        <end position="372"/>
    </location>
</feature>
<reference evidence="11" key="1">
    <citation type="journal article" date="2023" name="G3 (Bethesda)">
        <title>Whole genome assembly and annotation of the endangered Caribbean coral Acropora cervicornis.</title>
        <authorList>
            <person name="Selwyn J.D."/>
            <person name="Vollmer S.V."/>
        </authorList>
    </citation>
    <scope>NUCLEOTIDE SEQUENCE</scope>
    <source>
        <strain evidence="11">K2</strain>
    </source>
</reference>
<feature type="transmembrane region" description="Helical" evidence="9">
    <location>
        <begin position="76"/>
        <end position="96"/>
    </location>
</feature>
<feature type="transmembrane region" description="Helical" evidence="9">
    <location>
        <begin position="276"/>
        <end position="294"/>
    </location>
</feature>
<keyword evidence="2 9" id="KW-0812">Transmembrane</keyword>
<dbReference type="EMBL" id="JARQWQ010000144">
    <property type="protein sequence ID" value="KAK2548540.1"/>
    <property type="molecule type" value="Genomic_DNA"/>
</dbReference>
<evidence type="ECO:0000313" key="12">
    <source>
        <dbReference type="Proteomes" id="UP001249851"/>
    </source>
</evidence>
<evidence type="ECO:0000313" key="11">
    <source>
        <dbReference type="EMBL" id="KAK2548540.1"/>
    </source>
</evidence>
<feature type="transmembrane region" description="Helical" evidence="9">
    <location>
        <begin position="42"/>
        <end position="64"/>
    </location>
</feature>
<evidence type="ECO:0000256" key="1">
    <source>
        <dbReference type="ARBA" id="ARBA00004141"/>
    </source>
</evidence>
<keyword evidence="6 11" id="KW-0675">Receptor</keyword>
<dbReference type="PANTHER" id="PTHR45695:SF9">
    <property type="entry name" value="LEUCOKININ RECEPTOR"/>
    <property type="match status" value="1"/>
</dbReference>
<sequence length="378" mass="43596">MDRETPSTVQMLNASINETVAIASNRKRMYISEPLGMAITRLILFGMLFLAAVIGNYFVFTVFVRSRRLRTFSYCLIMNLAVSDFLSILGVPFLLINQQLQPTWIYGSLLCRLINPSQVVCGLVTTNVHVAIAIDRYSSIVRPLRYTPCCTGCHSYKRLMVVSVIWLLALLCSAPAYAFRELYTVVTPSGVKLEFCIERFPSMGNLKYGWRHVYSIFLFVTNYFLPISISTVLYVNIVHSLKKTERNRKTLGRKIRQTFQGEAKVDNVTIYLERRFISVMIMIIVVFFFCYLPYQVVFLLSEFNYGVESPYFRILLNIVYFLTWLPNAVNPICFGAMDRRYAKAFRKICSSFREKSRKSNQKGSLSRGQSTRLTEEEV</sequence>
<reference evidence="11" key="2">
    <citation type="journal article" date="2023" name="Science">
        <title>Genomic signatures of disease resistance in endangered staghorn corals.</title>
        <authorList>
            <person name="Vollmer S.V."/>
            <person name="Selwyn J.D."/>
            <person name="Despard B.A."/>
            <person name="Roesel C.L."/>
        </authorList>
    </citation>
    <scope>NUCLEOTIDE SEQUENCE</scope>
    <source>
        <strain evidence="11">K2</strain>
    </source>
</reference>
<dbReference type="PANTHER" id="PTHR45695">
    <property type="entry name" value="LEUCOKININ RECEPTOR-RELATED"/>
    <property type="match status" value="1"/>
</dbReference>
<feature type="transmembrane region" description="Helical" evidence="9">
    <location>
        <begin position="213"/>
        <end position="238"/>
    </location>
</feature>
<dbReference type="InterPro" id="IPR017452">
    <property type="entry name" value="GPCR_Rhodpsn_7TM"/>
</dbReference>
<dbReference type="GO" id="GO:0005886">
    <property type="term" value="C:plasma membrane"/>
    <property type="evidence" value="ECO:0007669"/>
    <property type="project" value="TreeGrafter"/>
</dbReference>
<protein>
    <submittedName>
        <fullName evidence="11">Gastrin/cholecystokinin type B receptor</fullName>
    </submittedName>
</protein>
<name>A0AAD9UT05_ACRCE</name>
<evidence type="ECO:0000256" key="2">
    <source>
        <dbReference type="ARBA" id="ARBA00022692"/>
    </source>
</evidence>
<dbReference type="CDD" id="cd00637">
    <property type="entry name" value="7tm_classA_rhodopsin-like"/>
    <property type="match status" value="1"/>
</dbReference>
<keyword evidence="12" id="KW-1185">Reference proteome</keyword>
<dbReference type="Proteomes" id="UP001249851">
    <property type="component" value="Unassembled WGS sequence"/>
</dbReference>
<feature type="transmembrane region" description="Helical" evidence="9">
    <location>
        <begin position="159"/>
        <end position="179"/>
    </location>
</feature>
<dbReference type="SUPFAM" id="SSF81321">
    <property type="entry name" value="Family A G protein-coupled receptor-like"/>
    <property type="match status" value="1"/>
</dbReference>
<feature type="region of interest" description="Disordered" evidence="8">
    <location>
        <begin position="355"/>
        <end position="378"/>
    </location>
</feature>
<dbReference type="PROSITE" id="PS50262">
    <property type="entry name" value="G_PROTEIN_RECEP_F1_2"/>
    <property type="match status" value="1"/>
</dbReference>
<dbReference type="InterPro" id="IPR000276">
    <property type="entry name" value="GPCR_Rhodpsn"/>
</dbReference>
<keyword evidence="7" id="KW-0807">Transducer</keyword>
<dbReference type="AlphaFoldDB" id="A0AAD9UT05"/>
<accession>A0AAD9UT05</accession>
<evidence type="ECO:0000256" key="3">
    <source>
        <dbReference type="ARBA" id="ARBA00022989"/>
    </source>
</evidence>
<organism evidence="11 12">
    <name type="scientific">Acropora cervicornis</name>
    <name type="common">Staghorn coral</name>
    <dbReference type="NCBI Taxonomy" id="6130"/>
    <lineage>
        <taxon>Eukaryota</taxon>
        <taxon>Metazoa</taxon>
        <taxon>Cnidaria</taxon>
        <taxon>Anthozoa</taxon>
        <taxon>Hexacorallia</taxon>
        <taxon>Scleractinia</taxon>
        <taxon>Astrocoeniina</taxon>
        <taxon>Acroporidae</taxon>
        <taxon>Acropora</taxon>
    </lineage>
</organism>
<gene>
    <name evidence="11" type="ORF">P5673_031209</name>
</gene>
<dbReference type="PRINTS" id="PR00237">
    <property type="entry name" value="GPCRRHODOPSN"/>
</dbReference>
<dbReference type="GO" id="GO:0004930">
    <property type="term" value="F:G protein-coupled receptor activity"/>
    <property type="evidence" value="ECO:0007669"/>
    <property type="project" value="UniProtKB-KW"/>
</dbReference>
<keyword evidence="3 9" id="KW-1133">Transmembrane helix</keyword>
<evidence type="ECO:0000259" key="10">
    <source>
        <dbReference type="PROSITE" id="PS50262"/>
    </source>
</evidence>
<evidence type="ECO:0000256" key="9">
    <source>
        <dbReference type="SAM" id="Phobius"/>
    </source>
</evidence>
<evidence type="ECO:0000256" key="7">
    <source>
        <dbReference type="ARBA" id="ARBA00023224"/>
    </source>
</evidence>
<feature type="transmembrane region" description="Helical" evidence="9">
    <location>
        <begin position="314"/>
        <end position="337"/>
    </location>
</feature>
<feature type="domain" description="G-protein coupled receptors family 1 profile" evidence="10">
    <location>
        <begin position="55"/>
        <end position="334"/>
    </location>
</feature>
<evidence type="ECO:0000256" key="4">
    <source>
        <dbReference type="ARBA" id="ARBA00023040"/>
    </source>
</evidence>
<comment type="subcellular location">
    <subcellularLocation>
        <location evidence="1">Membrane</location>
        <topology evidence="1">Multi-pass membrane protein</topology>
    </subcellularLocation>
</comment>
<dbReference type="Pfam" id="PF00001">
    <property type="entry name" value="7tm_1"/>
    <property type="match status" value="1"/>
</dbReference>
<evidence type="ECO:0000256" key="8">
    <source>
        <dbReference type="SAM" id="MobiDB-lite"/>
    </source>
</evidence>
<keyword evidence="5 9" id="KW-0472">Membrane</keyword>
<dbReference type="Gene3D" id="1.20.1070.10">
    <property type="entry name" value="Rhodopsin 7-helix transmembrane proteins"/>
    <property type="match status" value="1"/>
</dbReference>